<dbReference type="RefSeq" id="WP_003012144.1">
    <property type="nucleotide sequence ID" value="NZ_GG668636.1"/>
</dbReference>
<evidence type="ECO:0000256" key="7">
    <source>
        <dbReference type="ARBA" id="ARBA00023027"/>
    </source>
</evidence>
<protein>
    <submittedName>
        <fullName evidence="9">Nitroreductase family protein</fullName>
    </submittedName>
</protein>
<evidence type="ECO:0000313" key="10">
    <source>
        <dbReference type="Proteomes" id="UP000006241"/>
    </source>
</evidence>
<evidence type="ECO:0000256" key="5">
    <source>
        <dbReference type="ARBA" id="ARBA00022857"/>
    </source>
</evidence>
<evidence type="ECO:0000259" key="8">
    <source>
        <dbReference type="Pfam" id="PF00881"/>
    </source>
</evidence>
<keyword evidence="6" id="KW-0560">Oxidoreductase</keyword>
<dbReference type="InterPro" id="IPR000415">
    <property type="entry name" value="Nitroreductase-like"/>
</dbReference>
<dbReference type="InterPro" id="IPR029479">
    <property type="entry name" value="Nitroreductase"/>
</dbReference>
<dbReference type="SUPFAM" id="SSF55469">
    <property type="entry name" value="FMN-dependent nitroreductase-like"/>
    <property type="match status" value="1"/>
</dbReference>
<name>C2FTI3_SPHSI</name>
<reference evidence="9 10" key="1">
    <citation type="submission" date="2009-01" db="EMBL/GenBank/DDBJ databases">
        <authorList>
            <person name="Qin X."/>
            <person name="Bachman B."/>
            <person name="Battles P."/>
            <person name="Bell A."/>
            <person name="Bess C."/>
            <person name="Bickham C."/>
            <person name="Chaboub L."/>
            <person name="Chen D."/>
            <person name="Coyle M."/>
            <person name="Deiros D.R."/>
            <person name="Dinh H."/>
            <person name="Forbes L."/>
            <person name="Fowler G."/>
            <person name="Francisco L."/>
            <person name="Fu Q."/>
            <person name="Gubbala S."/>
            <person name="Hale W."/>
            <person name="Han Y."/>
            <person name="Hemphill L."/>
            <person name="Highlander S.K."/>
            <person name="Hirani K."/>
            <person name="Hogues M."/>
            <person name="Jackson L."/>
            <person name="Jakkamsetti A."/>
            <person name="Javaid M."/>
            <person name="Jiang H."/>
            <person name="Korchina V."/>
            <person name="Kovar C."/>
            <person name="Lara F."/>
            <person name="Lee S."/>
            <person name="Mata R."/>
            <person name="Mathew T."/>
            <person name="Moen C."/>
            <person name="Morales K."/>
            <person name="Munidasa M."/>
            <person name="Nazareth L."/>
            <person name="Ngo R."/>
            <person name="Nguyen L."/>
            <person name="Okwuonu G."/>
            <person name="Ongeri F."/>
            <person name="Patil S."/>
            <person name="Petrosino J."/>
            <person name="Pham C."/>
            <person name="Pham P."/>
            <person name="Pu L.-L."/>
            <person name="Puazo M."/>
            <person name="Raj R."/>
            <person name="Reid J."/>
            <person name="Rouhana J."/>
            <person name="Saada N."/>
            <person name="Shang Y."/>
            <person name="Simmons D."/>
            <person name="Thornton R."/>
            <person name="Warren J."/>
            <person name="Weissenberger G."/>
            <person name="Zhang J."/>
            <person name="Zhang L."/>
            <person name="Zhou C."/>
            <person name="Zhu D."/>
            <person name="Muzny D."/>
            <person name="Worley K."/>
            <person name="Gibbs R."/>
        </authorList>
    </citation>
    <scope>NUCLEOTIDE SEQUENCE [LARGE SCALE GENOMIC DNA]</scope>
    <source>
        <strain evidence="9 10">ATCC 33300</strain>
    </source>
</reference>
<keyword evidence="7" id="KW-0520">NAD</keyword>
<dbReference type="GO" id="GO:0016491">
    <property type="term" value="F:oxidoreductase activity"/>
    <property type="evidence" value="ECO:0007669"/>
    <property type="project" value="UniProtKB-KW"/>
</dbReference>
<evidence type="ECO:0000256" key="1">
    <source>
        <dbReference type="ARBA" id="ARBA00001917"/>
    </source>
</evidence>
<evidence type="ECO:0000256" key="6">
    <source>
        <dbReference type="ARBA" id="ARBA00023002"/>
    </source>
</evidence>
<sequence length="189" mass="21472">MSNKNEVIEAIQTRRAVFQANFTDQEVSREDILTILEAANAAPTHKRTQPWRFVIFRKEGLQRLGTELSRIYKTVTPAEKYQEKTEITMGEKATFSNVAIALIVNYTGELPEWEELAATSCAIENLWLAAHSLGLGGYWASPGLINHLGGFLNLEENQKCIGIFYLGHHQAESREPIRTPITEKIRWEE</sequence>
<evidence type="ECO:0000256" key="4">
    <source>
        <dbReference type="ARBA" id="ARBA00022643"/>
    </source>
</evidence>
<comment type="caution">
    <text evidence="9">The sequence shown here is derived from an EMBL/GenBank/DDBJ whole genome shotgun (WGS) entry which is preliminary data.</text>
</comment>
<evidence type="ECO:0000313" key="9">
    <source>
        <dbReference type="EMBL" id="EEI93786.1"/>
    </source>
</evidence>
<dbReference type="HOGENOM" id="CLU_070764_5_1_10"/>
<evidence type="ECO:0000256" key="2">
    <source>
        <dbReference type="ARBA" id="ARBA00007118"/>
    </source>
</evidence>
<gene>
    <name evidence="9" type="ORF">HMPREF0765_0639</name>
</gene>
<dbReference type="AlphaFoldDB" id="C2FTI3"/>
<feature type="domain" description="Nitroreductase" evidence="8">
    <location>
        <begin position="12"/>
        <end position="168"/>
    </location>
</feature>
<dbReference type="Gene3D" id="3.40.109.10">
    <property type="entry name" value="NADH Oxidase"/>
    <property type="match status" value="1"/>
</dbReference>
<dbReference type="CDD" id="cd02135">
    <property type="entry name" value="YdjA-like"/>
    <property type="match status" value="1"/>
</dbReference>
<dbReference type="PANTHER" id="PTHR43821:SF1">
    <property type="entry name" value="NAD(P)H NITROREDUCTASE YDJA-RELATED"/>
    <property type="match status" value="1"/>
</dbReference>
<keyword evidence="3" id="KW-0285">Flavoprotein</keyword>
<keyword evidence="5" id="KW-0521">NADP</keyword>
<dbReference type="EMBL" id="ACHB01000013">
    <property type="protein sequence ID" value="EEI93786.1"/>
    <property type="molecule type" value="Genomic_DNA"/>
</dbReference>
<keyword evidence="4" id="KW-0288">FMN</keyword>
<dbReference type="PANTHER" id="PTHR43821">
    <property type="entry name" value="NAD(P)H NITROREDUCTASE YDJA-RELATED"/>
    <property type="match status" value="1"/>
</dbReference>
<comment type="similarity">
    <text evidence="2">Belongs to the nitroreductase family.</text>
</comment>
<proteinExistence type="inferred from homology"/>
<dbReference type="Proteomes" id="UP000006241">
    <property type="component" value="Unassembled WGS sequence"/>
</dbReference>
<accession>C2FTI3</accession>
<evidence type="ECO:0000256" key="3">
    <source>
        <dbReference type="ARBA" id="ARBA00022630"/>
    </source>
</evidence>
<dbReference type="InterPro" id="IPR052530">
    <property type="entry name" value="NAD(P)H_nitroreductase"/>
</dbReference>
<dbReference type="InterPro" id="IPR026021">
    <property type="entry name" value="YdjA-like"/>
</dbReference>
<organism evidence="9 10">
    <name type="scientific">Sphingobacterium spiritivorum ATCC 33300</name>
    <dbReference type="NCBI Taxonomy" id="525372"/>
    <lineage>
        <taxon>Bacteria</taxon>
        <taxon>Pseudomonadati</taxon>
        <taxon>Bacteroidota</taxon>
        <taxon>Sphingobacteriia</taxon>
        <taxon>Sphingobacteriales</taxon>
        <taxon>Sphingobacteriaceae</taxon>
        <taxon>Sphingobacterium</taxon>
    </lineage>
</organism>
<comment type="cofactor">
    <cofactor evidence="1">
        <name>FMN</name>
        <dbReference type="ChEBI" id="CHEBI:58210"/>
    </cofactor>
</comment>
<dbReference type="Pfam" id="PF00881">
    <property type="entry name" value="Nitroreductase"/>
    <property type="match status" value="1"/>
</dbReference>